<evidence type="ECO:0000313" key="2">
    <source>
        <dbReference type="Proteomes" id="UP001233172"/>
    </source>
</evidence>
<proteinExistence type="predicted"/>
<gene>
    <name evidence="1" type="ORF">Bpfe_027644</name>
</gene>
<accession>A0AAD8EXC9</accession>
<dbReference type="Proteomes" id="UP001233172">
    <property type="component" value="Unassembled WGS sequence"/>
</dbReference>
<dbReference type="AlphaFoldDB" id="A0AAD8EXC9"/>
<name>A0AAD8EXC9_BIOPF</name>
<organism evidence="1 2">
    <name type="scientific">Biomphalaria pfeifferi</name>
    <name type="common">Bloodfluke planorb</name>
    <name type="synonym">Freshwater snail</name>
    <dbReference type="NCBI Taxonomy" id="112525"/>
    <lineage>
        <taxon>Eukaryota</taxon>
        <taxon>Metazoa</taxon>
        <taxon>Spiralia</taxon>
        <taxon>Lophotrochozoa</taxon>
        <taxon>Mollusca</taxon>
        <taxon>Gastropoda</taxon>
        <taxon>Heterobranchia</taxon>
        <taxon>Euthyneura</taxon>
        <taxon>Panpulmonata</taxon>
        <taxon>Hygrophila</taxon>
        <taxon>Lymnaeoidea</taxon>
        <taxon>Planorbidae</taxon>
        <taxon>Biomphalaria</taxon>
    </lineage>
</organism>
<evidence type="ECO:0000313" key="1">
    <source>
        <dbReference type="EMBL" id="KAK0042888.1"/>
    </source>
</evidence>
<feature type="non-terminal residue" evidence="1">
    <location>
        <position position="1"/>
    </location>
</feature>
<dbReference type="EMBL" id="JASAOG010000229">
    <property type="protein sequence ID" value="KAK0042888.1"/>
    <property type="molecule type" value="Genomic_DNA"/>
</dbReference>
<protein>
    <submittedName>
        <fullName evidence="1">Uncharacterized protein</fullName>
    </submittedName>
</protein>
<reference evidence="1" key="2">
    <citation type="submission" date="2023-04" db="EMBL/GenBank/DDBJ databases">
        <authorList>
            <person name="Bu L."/>
            <person name="Lu L."/>
            <person name="Laidemitt M.R."/>
            <person name="Zhang S.M."/>
            <person name="Mutuku M."/>
            <person name="Mkoji G."/>
            <person name="Steinauer M."/>
            <person name="Loker E.S."/>
        </authorList>
    </citation>
    <scope>NUCLEOTIDE SEQUENCE</scope>
    <source>
        <strain evidence="1">KasaAsao</strain>
        <tissue evidence="1">Whole Snail</tissue>
    </source>
</reference>
<sequence length="55" mass="6702">WRHRTLIHKEISRPSQIQQFYNEERKTNNYLATHLNIDHEVNRCINNLCIQDIPS</sequence>
<comment type="caution">
    <text evidence="1">The sequence shown here is derived from an EMBL/GenBank/DDBJ whole genome shotgun (WGS) entry which is preliminary data.</text>
</comment>
<reference evidence="1" key="1">
    <citation type="journal article" date="2023" name="PLoS Negl. Trop. Dis.">
        <title>A genome sequence for Biomphalaria pfeifferi, the major vector snail for the human-infecting parasite Schistosoma mansoni.</title>
        <authorList>
            <person name="Bu L."/>
            <person name="Lu L."/>
            <person name="Laidemitt M.R."/>
            <person name="Zhang S.M."/>
            <person name="Mutuku M."/>
            <person name="Mkoji G."/>
            <person name="Steinauer M."/>
            <person name="Loker E.S."/>
        </authorList>
    </citation>
    <scope>NUCLEOTIDE SEQUENCE</scope>
    <source>
        <strain evidence="1">KasaAsao</strain>
    </source>
</reference>
<keyword evidence="2" id="KW-1185">Reference proteome</keyword>